<protein>
    <recommendedName>
        <fullName evidence="6">Ribonuclease D</fullName>
        <shortName evidence="6">RNase D</shortName>
        <ecNumber evidence="6">3.1.13.5</ecNumber>
    </recommendedName>
</protein>
<dbReference type="Gene3D" id="3.30.420.10">
    <property type="entry name" value="Ribonuclease H-like superfamily/Ribonuclease H"/>
    <property type="match status" value="1"/>
</dbReference>
<dbReference type="GO" id="GO:0005737">
    <property type="term" value="C:cytoplasm"/>
    <property type="evidence" value="ECO:0007669"/>
    <property type="project" value="UniProtKB-SubCell"/>
</dbReference>
<name>A0A1I1V2U7_9GAMM</name>
<accession>A0A1I1V2U7</accession>
<dbReference type="Pfam" id="PF01612">
    <property type="entry name" value="DNA_pol_A_exo1"/>
    <property type="match status" value="1"/>
</dbReference>
<evidence type="ECO:0000313" key="8">
    <source>
        <dbReference type="EMBL" id="SFD75403.1"/>
    </source>
</evidence>
<dbReference type="PANTHER" id="PTHR47649">
    <property type="entry name" value="RIBONUCLEASE D"/>
    <property type="match status" value="1"/>
</dbReference>
<dbReference type="NCBIfam" id="TIGR01388">
    <property type="entry name" value="rnd"/>
    <property type="match status" value="1"/>
</dbReference>
<comment type="function">
    <text evidence="6">Exonuclease involved in the 3' processing of various precursor tRNAs. Initiates hydrolysis at the 3'-terminus of an RNA molecule and releases 5'-mononucleotides.</text>
</comment>
<dbReference type="CDD" id="cd06142">
    <property type="entry name" value="RNaseD_exo"/>
    <property type="match status" value="1"/>
</dbReference>
<dbReference type="EMBL" id="FOMJ01000008">
    <property type="protein sequence ID" value="SFD75403.1"/>
    <property type="molecule type" value="Genomic_DNA"/>
</dbReference>
<dbReference type="AlphaFoldDB" id="A0A1I1V2U7"/>
<evidence type="ECO:0000259" key="7">
    <source>
        <dbReference type="PROSITE" id="PS50967"/>
    </source>
</evidence>
<dbReference type="GO" id="GO:0000166">
    <property type="term" value="F:nucleotide binding"/>
    <property type="evidence" value="ECO:0007669"/>
    <property type="project" value="InterPro"/>
</dbReference>
<dbReference type="SMART" id="SM00474">
    <property type="entry name" value="35EXOc"/>
    <property type="match status" value="1"/>
</dbReference>
<dbReference type="InterPro" id="IPR051086">
    <property type="entry name" value="RNase_D-like"/>
</dbReference>
<keyword evidence="9" id="KW-1185">Reference proteome</keyword>
<dbReference type="InterPro" id="IPR002562">
    <property type="entry name" value="3'-5'_exonuclease_dom"/>
</dbReference>
<dbReference type="GO" id="GO:0042780">
    <property type="term" value="P:tRNA 3'-end processing"/>
    <property type="evidence" value="ECO:0007669"/>
    <property type="project" value="UniProtKB-UniRule"/>
</dbReference>
<comment type="similarity">
    <text evidence="6">Belongs to the RNase D family.</text>
</comment>
<dbReference type="InterPro" id="IPR012337">
    <property type="entry name" value="RNaseH-like_sf"/>
</dbReference>
<dbReference type="Gene3D" id="1.10.150.80">
    <property type="entry name" value="HRDC domain"/>
    <property type="match status" value="1"/>
</dbReference>
<sequence length="393" mass="42552">MSQNTPPGQTDLFDLPPLVDTPDALAELVADLRDQSWLAVDTEFLRERTYYPQLCLIQVATPTGRVACIDPLALTDLAPLWSVLTDPGITKVFHAAAQDVEVLLQAAGAVPAPLFDTQIAAALSGLGDQVGYARLVEARLGVKLDKSASRADWSQRPLEPELLRYAGDDVRYLAELYPALRDELAARGRLDWLGEDFARLADPAAYANPPAEAWRRVRGHHQLDGAGRGILQALAAWREEAAAEADIPRGWVVRDELLLEIARRRPRNAQRLGKLRGSHKLDEATRDALLGRVNATLDEPPAQWPAVEARPQLEPAGEAAVDALMAVARLAAEEAGVSVASLTARKELERLVAGETDLPVLQGWRGELAGRRLHAWLAGEIALVGRDGGAALA</sequence>
<reference evidence="8 9" key="1">
    <citation type="submission" date="2016-10" db="EMBL/GenBank/DDBJ databases">
        <authorList>
            <person name="de Groot N.N."/>
        </authorList>
    </citation>
    <scope>NUCLEOTIDE SEQUENCE [LARGE SCALE GENOMIC DNA]</scope>
    <source>
        <strain evidence="8 9">HL3</strain>
    </source>
</reference>
<dbReference type="InterPro" id="IPR006292">
    <property type="entry name" value="RNase_D"/>
</dbReference>
<dbReference type="InterPro" id="IPR010997">
    <property type="entry name" value="HRDC-like_sf"/>
</dbReference>
<keyword evidence="1 6" id="KW-0963">Cytoplasm</keyword>
<comment type="subcellular location">
    <subcellularLocation>
        <location evidence="6">Cytoplasm</location>
    </subcellularLocation>
</comment>
<dbReference type="SUPFAM" id="SSF47819">
    <property type="entry name" value="HRDC-like"/>
    <property type="match status" value="2"/>
</dbReference>
<evidence type="ECO:0000256" key="6">
    <source>
        <dbReference type="HAMAP-Rule" id="MF_01899"/>
    </source>
</evidence>
<dbReference type="EC" id="3.1.13.5" evidence="6"/>
<keyword evidence="4 6" id="KW-0378">Hydrolase</keyword>
<feature type="domain" description="HRDC" evidence="7">
    <location>
        <begin position="224"/>
        <end position="303"/>
    </location>
</feature>
<dbReference type="InterPro" id="IPR036397">
    <property type="entry name" value="RNaseH_sf"/>
</dbReference>
<gene>
    <name evidence="6" type="primary">rnd</name>
    <name evidence="8" type="ORF">SAMN05660831_02240</name>
</gene>
<proteinExistence type="inferred from homology"/>
<dbReference type="PROSITE" id="PS50967">
    <property type="entry name" value="HRDC"/>
    <property type="match status" value="1"/>
</dbReference>
<keyword evidence="3 6" id="KW-0540">Nuclease</keyword>
<dbReference type="HAMAP" id="MF_01899">
    <property type="entry name" value="RNase_D"/>
    <property type="match status" value="1"/>
</dbReference>
<evidence type="ECO:0000256" key="4">
    <source>
        <dbReference type="ARBA" id="ARBA00022801"/>
    </source>
</evidence>
<organism evidence="8 9">
    <name type="scientific">Thiohalospira halophila DSM 15071</name>
    <dbReference type="NCBI Taxonomy" id="1123397"/>
    <lineage>
        <taxon>Bacteria</taxon>
        <taxon>Pseudomonadati</taxon>
        <taxon>Pseudomonadota</taxon>
        <taxon>Gammaproteobacteria</taxon>
        <taxon>Thiohalospirales</taxon>
        <taxon>Thiohalospiraceae</taxon>
        <taxon>Thiohalospira</taxon>
    </lineage>
</organism>
<comment type="cofactor">
    <cofactor evidence="6">
        <name>a divalent metal cation</name>
        <dbReference type="ChEBI" id="CHEBI:60240"/>
    </cofactor>
</comment>
<evidence type="ECO:0000256" key="3">
    <source>
        <dbReference type="ARBA" id="ARBA00022722"/>
    </source>
</evidence>
<dbReference type="GO" id="GO:0003676">
    <property type="term" value="F:nucleic acid binding"/>
    <property type="evidence" value="ECO:0007669"/>
    <property type="project" value="InterPro"/>
</dbReference>
<dbReference type="GO" id="GO:0033890">
    <property type="term" value="F:ribonuclease D activity"/>
    <property type="evidence" value="ECO:0007669"/>
    <property type="project" value="UniProtKB-UniRule"/>
</dbReference>
<dbReference type="InterPro" id="IPR044876">
    <property type="entry name" value="HRDC_dom_sf"/>
</dbReference>
<evidence type="ECO:0000256" key="5">
    <source>
        <dbReference type="ARBA" id="ARBA00022839"/>
    </source>
</evidence>
<dbReference type="Pfam" id="PF00570">
    <property type="entry name" value="HRDC"/>
    <property type="match status" value="1"/>
</dbReference>
<dbReference type="Proteomes" id="UP000198611">
    <property type="component" value="Unassembled WGS sequence"/>
</dbReference>
<dbReference type="STRING" id="1123397.SAMN05660831_02240"/>
<dbReference type="RefSeq" id="WP_093428861.1">
    <property type="nucleotide sequence ID" value="NZ_FOMJ01000008.1"/>
</dbReference>
<comment type="catalytic activity">
    <reaction evidence="6">
        <text>Exonucleolytic cleavage that removes extra residues from the 3'-terminus of tRNA to produce 5'-mononucleotides.</text>
        <dbReference type="EC" id="3.1.13.5"/>
    </reaction>
</comment>
<evidence type="ECO:0000313" key="9">
    <source>
        <dbReference type="Proteomes" id="UP000198611"/>
    </source>
</evidence>
<dbReference type="GO" id="GO:0008408">
    <property type="term" value="F:3'-5' exonuclease activity"/>
    <property type="evidence" value="ECO:0007669"/>
    <property type="project" value="InterPro"/>
</dbReference>
<keyword evidence="5 6" id="KW-0269">Exonuclease</keyword>
<evidence type="ECO:0000256" key="1">
    <source>
        <dbReference type="ARBA" id="ARBA00022490"/>
    </source>
</evidence>
<dbReference type="SUPFAM" id="SSF53098">
    <property type="entry name" value="Ribonuclease H-like"/>
    <property type="match status" value="1"/>
</dbReference>
<keyword evidence="2 6" id="KW-0819">tRNA processing</keyword>
<dbReference type="OrthoDB" id="9800549at2"/>
<evidence type="ECO:0000256" key="2">
    <source>
        <dbReference type="ARBA" id="ARBA00022694"/>
    </source>
</evidence>
<dbReference type="PANTHER" id="PTHR47649:SF1">
    <property type="entry name" value="RIBONUCLEASE D"/>
    <property type="match status" value="1"/>
</dbReference>
<dbReference type="InterPro" id="IPR002121">
    <property type="entry name" value="HRDC_dom"/>
</dbReference>